<protein>
    <recommendedName>
        <fullName evidence="1">F-box domain-containing protein</fullName>
    </recommendedName>
</protein>
<keyword evidence="3" id="KW-1185">Reference proteome</keyword>
<proteinExistence type="predicted"/>
<dbReference type="SMART" id="SM00256">
    <property type="entry name" value="FBOX"/>
    <property type="match status" value="1"/>
</dbReference>
<gene>
    <name evidence="2" type="ORF">JCGZ_02903</name>
</gene>
<evidence type="ECO:0000259" key="1">
    <source>
        <dbReference type="PROSITE" id="PS50181"/>
    </source>
</evidence>
<dbReference type="AlphaFoldDB" id="A0A067L4N3"/>
<dbReference type="InterPro" id="IPR017451">
    <property type="entry name" value="F-box-assoc_interact_dom"/>
</dbReference>
<dbReference type="PANTHER" id="PTHR31672">
    <property type="entry name" value="BNACNNG10540D PROTEIN"/>
    <property type="match status" value="1"/>
</dbReference>
<dbReference type="Pfam" id="PF07734">
    <property type="entry name" value="FBA_1"/>
    <property type="match status" value="1"/>
</dbReference>
<evidence type="ECO:0000313" key="3">
    <source>
        <dbReference type="Proteomes" id="UP000027138"/>
    </source>
</evidence>
<name>A0A067L4N3_JATCU</name>
<dbReference type="Pfam" id="PF00646">
    <property type="entry name" value="F-box"/>
    <property type="match status" value="1"/>
</dbReference>
<dbReference type="EMBL" id="KK914309">
    <property type="protein sequence ID" value="KDP42173.1"/>
    <property type="molecule type" value="Genomic_DNA"/>
</dbReference>
<dbReference type="InterPro" id="IPR011043">
    <property type="entry name" value="Gal_Oxase/kelch_b-propeller"/>
</dbReference>
<sequence>MAMEKQTTVKTLPADLVSEIFLWLPVKSLLRFRGVSKSSCSMIDDPNFIKQHLERSMETKTNRKLIIQEGKENDSPYVPEEIYAINFDKEPQEPRLLNHPYEERLDTIIYGSCNGLLLLFINERLALWNPFTRQCKKLPLSPLCLWNCAFGLGYDYASDDYKVVKISVDSKPNRLWVFSLKSNSWRSLPDFPYTDYSISSILSGGFLANGALHWLLLEKNGPEVIIAFDLANETFCVVPQPVYGPRPSSHQPITDLHVLEGCLCMSKITYVGNDCEHEEFDRSQFFELYVRENHGIGFIWRKLYADFQGLFDLQPLAYSSFNLWLLDTEGKEIICYDLHEKRDERVQISIDLPYEYNSFVCWESLVPLGDGSEFDGDISWETPNYWEFDDISSE</sequence>
<dbReference type="SUPFAM" id="SSF50965">
    <property type="entry name" value="Galactose oxidase, central domain"/>
    <property type="match status" value="1"/>
</dbReference>
<dbReference type="CDD" id="cd22157">
    <property type="entry name" value="F-box_AtFBW1-like"/>
    <property type="match status" value="1"/>
</dbReference>
<accession>A0A067L4N3</accession>
<dbReference type="Gene3D" id="1.20.1280.50">
    <property type="match status" value="1"/>
</dbReference>
<dbReference type="InterPro" id="IPR050796">
    <property type="entry name" value="SCF_F-box_component"/>
</dbReference>
<organism evidence="2 3">
    <name type="scientific">Jatropha curcas</name>
    <name type="common">Barbados nut</name>
    <dbReference type="NCBI Taxonomy" id="180498"/>
    <lineage>
        <taxon>Eukaryota</taxon>
        <taxon>Viridiplantae</taxon>
        <taxon>Streptophyta</taxon>
        <taxon>Embryophyta</taxon>
        <taxon>Tracheophyta</taxon>
        <taxon>Spermatophyta</taxon>
        <taxon>Magnoliopsida</taxon>
        <taxon>eudicotyledons</taxon>
        <taxon>Gunneridae</taxon>
        <taxon>Pentapetalae</taxon>
        <taxon>rosids</taxon>
        <taxon>fabids</taxon>
        <taxon>Malpighiales</taxon>
        <taxon>Euphorbiaceae</taxon>
        <taxon>Crotonoideae</taxon>
        <taxon>Jatropheae</taxon>
        <taxon>Jatropha</taxon>
    </lineage>
</organism>
<dbReference type="InterPro" id="IPR006527">
    <property type="entry name" value="F-box-assoc_dom_typ1"/>
</dbReference>
<dbReference type="KEGG" id="jcu:105629964"/>
<dbReference type="InterPro" id="IPR001810">
    <property type="entry name" value="F-box_dom"/>
</dbReference>
<evidence type="ECO:0000313" key="2">
    <source>
        <dbReference type="EMBL" id="KDP42173.1"/>
    </source>
</evidence>
<dbReference type="PANTHER" id="PTHR31672:SF13">
    <property type="entry name" value="F-BOX PROTEIN CPR30-LIKE"/>
    <property type="match status" value="1"/>
</dbReference>
<dbReference type="OrthoDB" id="851737at2759"/>
<dbReference type="PROSITE" id="PS50181">
    <property type="entry name" value="FBOX"/>
    <property type="match status" value="1"/>
</dbReference>
<dbReference type="NCBIfam" id="TIGR01640">
    <property type="entry name" value="F_box_assoc_1"/>
    <property type="match status" value="1"/>
</dbReference>
<dbReference type="STRING" id="180498.A0A067L4N3"/>
<dbReference type="SUPFAM" id="SSF81383">
    <property type="entry name" value="F-box domain"/>
    <property type="match status" value="1"/>
</dbReference>
<dbReference type="InterPro" id="IPR036047">
    <property type="entry name" value="F-box-like_dom_sf"/>
</dbReference>
<reference evidence="2 3" key="1">
    <citation type="journal article" date="2014" name="PLoS ONE">
        <title>Global Analysis of Gene Expression Profiles in Physic Nut (Jatropha curcas L.) Seedlings Exposed to Salt Stress.</title>
        <authorList>
            <person name="Zhang L."/>
            <person name="Zhang C."/>
            <person name="Wu P."/>
            <person name="Chen Y."/>
            <person name="Li M."/>
            <person name="Jiang H."/>
            <person name="Wu G."/>
        </authorList>
    </citation>
    <scope>NUCLEOTIDE SEQUENCE [LARGE SCALE GENOMIC DNA]</scope>
    <source>
        <strain evidence="3">cv. GZQX0401</strain>
        <tissue evidence="2">Young leaves</tissue>
    </source>
</reference>
<feature type="domain" description="F-box" evidence="1">
    <location>
        <begin position="6"/>
        <end position="52"/>
    </location>
</feature>
<dbReference type="Proteomes" id="UP000027138">
    <property type="component" value="Unassembled WGS sequence"/>
</dbReference>